<feature type="domain" description="Galactose oxidase-like Early set" evidence="5">
    <location>
        <begin position="449"/>
        <end position="557"/>
    </location>
</feature>
<evidence type="ECO:0000256" key="1">
    <source>
        <dbReference type="ARBA" id="ARBA00022729"/>
    </source>
</evidence>
<dbReference type="PANTHER" id="PTHR32208:SF96">
    <property type="entry name" value="GLYOXAL OXIDASE"/>
    <property type="match status" value="1"/>
</dbReference>
<protein>
    <recommendedName>
        <fullName evidence="8">Glyoxal oxidase</fullName>
    </recommendedName>
</protein>
<evidence type="ECO:0000259" key="5">
    <source>
        <dbReference type="Pfam" id="PF09118"/>
    </source>
</evidence>
<dbReference type="Gene3D" id="2.130.10.80">
    <property type="entry name" value="Galactose oxidase/kelch, beta-propeller"/>
    <property type="match status" value="1"/>
</dbReference>
<evidence type="ECO:0000313" key="6">
    <source>
        <dbReference type="EMBL" id="PPQ80710.1"/>
    </source>
</evidence>
<dbReference type="AlphaFoldDB" id="A0A409WQE7"/>
<dbReference type="InterPro" id="IPR009880">
    <property type="entry name" value="Glyoxal_oxidase_N"/>
</dbReference>
<evidence type="ECO:0008006" key="8">
    <source>
        <dbReference type="Google" id="ProtNLM"/>
    </source>
</evidence>
<dbReference type="CDD" id="cd02851">
    <property type="entry name" value="E_set_GO_C"/>
    <property type="match status" value="1"/>
</dbReference>
<comment type="caution">
    <text evidence="6">The sequence shown here is derived from an EMBL/GenBank/DDBJ whole genome shotgun (WGS) entry which is preliminary data.</text>
</comment>
<sequence>MRHHIYLTALILPLAIAQSPSPIPFPGQPTHKGETGKFELLENSIVSSQQLFLGRPDKVYIIDKVENNPTQINGHPAWASEYRLSDNHQRPLDIATNTFCAGGGVLGNGTWISVGGNQAVTSGGNPAATQDGRSGPYRDADGRRILLNPCDGDDCEWTVSNFESEQRWYPTIGGSKNGGYLNDASQTNPTYEFFPPLGSPVRSAFLQNTLPANLYPLTWLLPSGKLLVQATRSTILLDHKTKAESPLDDMPDAVRTYPASAGSVMMPLTPANNWTATIMFCGGSDVPTDEWASPKFVPISQAAATSCVKIAPDVSGTYVHDDSLPERRSMANLILLPDSKILCLNGARTGTAGYGTTSWSIGQSYADDPVLTPVLYNPDAPAGSRWSSNGISASTVPRMYHSSSTLLPDGSVFVSGSNPNADYTAGTDVLFPTEYRTERFYPSYYNERRPQPKGLISQLSYGGTPFDVVLDSDDLYKDVQNVDSAKVVVLRPGFSTHSINMGQRMIVLQSSYSGFSNTTAILHVSQMPPNPSIFAPGPAYVFVVVKGIPSIGVQVMIGSGNIEAQKILPIGSLPEPTIYHADDTTSSGSTTTTTTTDQKQKTSGAAFEYKLRWDRASTWLPIWTGVMSCLSLVY</sequence>
<feature type="compositionally biased region" description="Low complexity" evidence="2">
    <location>
        <begin position="584"/>
        <end position="601"/>
    </location>
</feature>
<dbReference type="Pfam" id="PF07250">
    <property type="entry name" value="Glyoxal_oxid_N"/>
    <property type="match status" value="1"/>
</dbReference>
<feature type="region of interest" description="Disordered" evidence="2">
    <location>
        <begin position="581"/>
        <end position="601"/>
    </location>
</feature>
<dbReference type="EMBL" id="NHYD01003311">
    <property type="protein sequence ID" value="PPQ80710.1"/>
    <property type="molecule type" value="Genomic_DNA"/>
</dbReference>
<reference evidence="6 7" key="1">
    <citation type="journal article" date="2018" name="Evol. Lett.">
        <title>Horizontal gene cluster transfer increased hallucinogenic mushroom diversity.</title>
        <authorList>
            <person name="Reynolds H.T."/>
            <person name="Vijayakumar V."/>
            <person name="Gluck-Thaler E."/>
            <person name="Korotkin H.B."/>
            <person name="Matheny P.B."/>
            <person name="Slot J.C."/>
        </authorList>
    </citation>
    <scope>NUCLEOTIDE SEQUENCE [LARGE SCALE GENOMIC DNA]</scope>
    <source>
        <strain evidence="6 7">2631</strain>
    </source>
</reference>
<dbReference type="Pfam" id="PF09118">
    <property type="entry name" value="GO-like_E_set"/>
    <property type="match status" value="1"/>
</dbReference>
<dbReference type="InterPro" id="IPR011043">
    <property type="entry name" value="Gal_Oxase/kelch_b-propeller"/>
</dbReference>
<keyword evidence="7" id="KW-1185">Reference proteome</keyword>
<dbReference type="Proteomes" id="UP000283269">
    <property type="component" value="Unassembled WGS sequence"/>
</dbReference>
<evidence type="ECO:0000259" key="4">
    <source>
        <dbReference type="Pfam" id="PF07250"/>
    </source>
</evidence>
<dbReference type="STRING" id="93625.A0A409WQE7"/>
<evidence type="ECO:0000256" key="2">
    <source>
        <dbReference type="SAM" id="MobiDB-lite"/>
    </source>
</evidence>
<dbReference type="InParanoid" id="A0A409WQE7"/>
<dbReference type="InterPro" id="IPR015202">
    <property type="entry name" value="GO-like_E_set"/>
</dbReference>
<name>A0A409WQE7_PSICY</name>
<feature type="signal peptide" evidence="3">
    <location>
        <begin position="1"/>
        <end position="17"/>
    </location>
</feature>
<dbReference type="SUPFAM" id="SSF81296">
    <property type="entry name" value="E set domains"/>
    <property type="match status" value="1"/>
</dbReference>
<dbReference type="SUPFAM" id="SSF50965">
    <property type="entry name" value="Galactose oxidase, central domain"/>
    <property type="match status" value="1"/>
</dbReference>
<dbReference type="OrthoDB" id="2019572at2759"/>
<dbReference type="InterPro" id="IPR037293">
    <property type="entry name" value="Gal_Oxidase_central_sf"/>
</dbReference>
<evidence type="ECO:0000313" key="7">
    <source>
        <dbReference type="Proteomes" id="UP000283269"/>
    </source>
</evidence>
<accession>A0A409WQE7</accession>
<feature type="chain" id="PRO_5019093203" description="Glyoxal oxidase" evidence="3">
    <location>
        <begin position="18"/>
        <end position="634"/>
    </location>
</feature>
<dbReference type="PANTHER" id="PTHR32208">
    <property type="entry name" value="SECRETED PROTEIN-RELATED"/>
    <property type="match status" value="1"/>
</dbReference>
<dbReference type="InterPro" id="IPR014756">
    <property type="entry name" value="Ig_E-set"/>
</dbReference>
<proteinExistence type="predicted"/>
<dbReference type="Gene3D" id="2.60.40.10">
    <property type="entry name" value="Immunoglobulins"/>
    <property type="match status" value="1"/>
</dbReference>
<feature type="domain" description="Glyoxal oxidase N-terminal" evidence="4">
    <location>
        <begin position="134"/>
        <end position="444"/>
    </location>
</feature>
<dbReference type="InterPro" id="IPR013783">
    <property type="entry name" value="Ig-like_fold"/>
</dbReference>
<gene>
    <name evidence="6" type="ORF">CVT25_001830</name>
</gene>
<keyword evidence="1 3" id="KW-0732">Signal</keyword>
<organism evidence="6 7">
    <name type="scientific">Psilocybe cyanescens</name>
    <dbReference type="NCBI Taxonomy" id="93625"/>
    <lineage>
        <taxon>Eukaryota</taxon>
        <taxon>Fungi</taxon>
        <taxon>Dikarya</taxon>
        <taxon>Basidiomycota</taxon>
        <taxon>Agaricomycotina</taxon>
        <taxon>Agaricomycetes</taxon>
        <taxon>Agaricomycetidae</taxon>
        <taxon>Agaricales</taxon>
        <taxon>Agaricineae</taxon>
        <taxon>Strophariaceae</taxon>
        <taxon>Psilocybe</taxon>
    </lineage>
</organism>
<evidence type="ECO:0000256" key="3">
    <source>
        <dbReference type="SAM" id="SignalP"/>
    </source>
</evidence>